<keyword evidence="9" id="KW-0066">ATP synthesis</keyword>
<evidence type="ECO:0000256" key="6">
    <source>
        <dbReference type="ARBA" id="ARBA00023065"/>
    </source>
</evidence>
<name>A0A3D5QB54_FLESI</name>
<dbReference type="Proteomes" id="UP000262325">
    <property type="component" value="Unassembled WGS sequence"/>
</dbReference>
<keyword evidence="5" id="KW-0375">Hydrogen ion transport</keyword>
<organism evidence="10 11">
    <name type="scientific">Flexistipes sinusarabici</name>
    <dbReference type="NCBI Taxonomy" id="2352"/>
    <lineage>
        <taxon>Bacteria</taxon>
        <taxon>Pseudomonadati</taxon>
        <taxon>Deferribacterota</taxon>
        <taxon>Deferribacteres</taxon>
        <taxon>Deferribacterales</taxon>
        <taxon>Flexistipitaceae</taxon>
        <taxon>Flexistipes</taxon>
    </lineage>
</organism>
<keyword evidence="6" id="KW-0406">Ion transport</keyword>
<comment type="function">
    <text evidence="1">Produces ATP from ADP in the presence of a proton gradient across the membrane. The gamma chain is believed to be important in regulating ATPase activity and the flow of protons through the CF(0) complex.</text>
</comment>
<sequence length="62" mass="7170">AVKLFNDDEIDELYVVYNEFKSVASQIAKVRKILPLDFETEEETGESVVDYLYEPDPNTLVK</sequence>
<evidence type="ECO:0000256" key="2">
    <source>
        <dbReference type="ARBA" id="ARBA00004170"/>
    </source>
</evidence>
<comment type="similarity">
    <text evidence="3">Belongs to the ATPase gamma chain family.</text>
</comment>
<accession>A0A3D5QB54</accession>
<proteinExistence type="inferred from homology"/>
<dbReference type="GO" id="GO:0046933">
    <property type="term" value="F:proton-transporting ATP synthase activity, rotational mechanism"/>
    <property type="evidence" value="ECO:0007669"/>
    <property type="project" value="InterPro"/>
</dbReference>
<dbReference type="InterPro" id="IPR035968">
    <property type="entry name" value="ATP_synth_F1_ATPase_gsu"/>
</dbReference>
<dbReference type="AlphaFoldDB" id="A0A3D5QB54"/>
<dbReference type="SUPFAM" id="SSF52943">
    <property type="entry name" value="ATP synthase (F1-ATPase), gamma subunit"/>
    <property type="match status" value="1"/>
</dbReference>
<evidence type="ECO:0000256" key="3">
    <source>
        <dbReference type="ARBA" id="ARBA00007681"/>
    </source>
</evidence>
<evidence type="ECO:0000313" key="11">
    <source>
        <dbReference type="Proteomes" id="UP000262325"/>
    </source>
</evidence>
<feature type="non-terminal residue" evidence="10">
    <location>
        <position position="1"/>
    </location>
</feature>
<dbReference type="GO" id="GO:0045259">
    <property type="term" value="C:proton-transporting ATP synthase complex"/>
    <property type="evidence" value="ECO:0007669"/>
    <property type="project" value="UniProtKB-KW"/>
</dbReference>
<evidence type="ECO:0000256" key="8">
    <source>
        <dbReference type="ARBA" id="ARBA00023196"/>
    </source>
</evidence>
<evidence type="ECO:0000256" key="9">
    <source>
        <dbReference type="ARBA" id="ARBA00023310"/>
    </source>
</evidence>
<keyword evidence="8" id="KW-0139">CF(1)</keyword>
<evidence type="ECO:0000256" key="4">
    <source>
        <dbReference type="ARBA" id="ARBA00022448"/>
    </source>
</evidence>
<protein>
    <submittedName>
        <fullName evidence="10">F0F1 ATP synthase subunit gamma</fullName>
        <ecNumber evidence="10">3.6.3.14</ecNumber>
    </submittedName>
</protein>
<reference evidence="10 11" key="1">
    <citation type="journal article" date="2018" name="Nat. Biotechnol.">
        <title>A standardized bacterial taxonomy based on genome phylogeny substantially revises the tree of life.</title>
        <authorList>
            <person name="Parks D.H."/>
            <person name="Chuvochina M."/>
            <person name="Waite D.W."/>
            <person name="Rinke C."/>
            <person name="Skarshewski A."/>
            <person name="Chaumeil P.A."/>
            <person name="Hugenholtz P."/>
        </authorList>
    </citation>
    <scope>NUCLEOTIDE SEQUENCE [LARGE SCALE GENOMIC DNA]</scope>
    <source>
        <strain evidence="10">UBA8672</strain>
    </source>
</reference>
<keyword evidence="4" id="KW-0813">Transport</keyword>
<dbReference type="InterPro" id="IPR000131">
    <property type="entry name" value="ATP_synth_F1_gsu"/>
</dbReference>
<dbReference type="GO" id="GO:0016787">
    <property type="term" value="F:hydrolase activity"/>
    <property type="evidence" value="ECO:0007669"/>
    <property type="project" value="UniProtKB-KW"/>
</dbReference>
<comment type="subcellular location">
    <subcellularLocation>
        <location evidence="2">Membrane</location>
        <topology evidence="2">Peripheral membrane protein</topology>
    </subcellularLocation>
</comment>
<keyword evidence="7" id="KW-0472">Membrane</keyword>
<evidence type="ECO:0000256" key="1">
    <source>
        <dbReference type="ARBA" id="ARBA00003456"/>
    </source>
</evidence>
<keyword evidence="10" id="KW-0378">Hydrolase</keyword>
<evidence type="ECO:0000313" key="10">
    <source>
        <dbReference type="EMBL" id="HCW92890.1"/>
    </source>
</evidence>
<evidence type="ECO:0000256" key="7">
    <source>
        <dbReference type="ARBA" id="ARBA00023136"/>
    </source>
</evidence>
<dbReference type="EC" id="3.6.3.14" evidence="10"/>
<feature type="non-terminal residue" evidence="10">
    <location>
        <position position="62"/>
    </location>
</feature>
<evidence type="ECO:0000256" key="5">
    <source>
        <dbReference type="ARBA" id="ARBA00022781"/>
    </source>
</evidence>
<gene>
    <name evidence="10" type="ORF">DHM44_04335</name>
</gene>
<comment type="caution">
    <text evidence="10">The sequence shown here is derived from an EMBL/GenBank/DDBJ whole genome shotgun (WGS) entry which is preliminary data.</text>
</comment>
<dbReference type="Pfam" id="PF00231">
    <property type="entry name" value="ATP-synt"/>
    <property type="match status" value="1"/>
</dbReference>
<dbReference type="Gene3D" id="3.40.1380.10">
    <property type="match status" value="1"/>
</dbReference>
<dbReference type="EMBL" id="DPPF01000088">
    <property type="protein sequence ID" value="HCW92890.1"/>
    <property type="molecule type" value="Genomic_DNA"/>
</dbReference>